<dbReference type="Gene3D" id="3.60.21.10">
    <property type="match status" value="2"/>
</dbReference>
<proteinExistence type="predicted"/>
<dbReference type="PANTHER" id="PTHR12905:SF0">
    <property type="entry name" value="CALCINEURIN-LIKE PHOSPHOESTERASE DOMAIN-CONTAINING PROTEIN"/>
    <property type="match status" value="1"/>
</dbReference>
<dbReference type="OrthoDB" id="332939at2"/>
<name>A0A1H8J2N2_9RHOB</name>
<dbReference type="InterPro" id="IPR029052">
    <property type="entry name" value="Metallo-depent_PP-like"/>
</dbReference>
<dbReference type="AlphaFoldDB" id="A0A1H8J2N2"/>
<protein>
    <submittedName>
        <fullName evidence="2">Predicted phosphoesterase</fullName>
    </submittedName>
</protein>
<dbReference type="PANTHER" id="PTHR12905">
    <property type="entry name" value="METALLOPHOSPHOESTERASE"/>
    <property type="match status" value="1"/>
</dbReference>
<dbReference type="EMBL" id="FOCM01000006">
    <property type="protein sequence ID" value="SEN74921.1"/>
    <property type="molecule type" value="Genomic_DNA"/>
</dbReference>
<gene>
    <name evidence="2" type="ORF">SAMN04488011_10642</name>
</gene>
<dbReference type="Pfam" id="PF00149">
    <property type="entry name" value="Metallophos"/>
    <property type="match status" value="1"/>
</dbReference>
<evidence type="ECO:0000313" key="3">
    <source>
        <dbReference type="Proteomes" id="UP000199372"/>
    </source>
</evidence>
<dbReference type="InterPro" id="IPR004843">
    <property type="entry name" value="Calcineurin-like_PHP"/>
</dbReference>
<reference evidence="3" key="1">
    <citation type="submission" date="2016-10" db="EMBL/GenBank/DDBJ databases">
        <authorList>
            <person name="Varghese N."/>
            <person name="Submissions S."/>
        </authorList>
    </citation>
    <scope>NUCLEOTIDE SEQUENCE [LARGE SCALE GENOMIC DNA]</scope>
    <source>
        <strain evidence="3">DSM 26893</strain>
    </source>
</reference>
<feature type="domain" description="Calcineurin-like phosphoesterase" evidence="1">
    <location>
        <begin position="1"/>
        <end position="171"/>
    </location>
</feature>
<dbReference type="GO" id="GO:0016787">
    <property type="term" value="F:hydrolase activity"/>
    <property type="evidence" value="ECO:0007669"/>
    <property type="project" value="InterPro"/>
</dbReference>
<accession>A0A1H8J2N2</accession>
<sequence>MRIVAVSDLHLDAARADALVAASEGADLVIGAGDFAQNHDGLDAYMARLAPLADRMIVVPGNNETLEALRGATDALVLHGGWVDWNGVIVAGLGGGVPPIPPQPWGSWDLNEAAAGDLLDAIPAADVLVTHSPPYGMGDDHAREGRIGSAAIKSAILRLKPALSLFGHVHDCWGESGTLGPTRWRNLGPDPVWFDL</sequence>
<dbReference type="RefSeq" id="WP_091845923.1">
    <property type="nucleotide sequence ID" value="NZ_FOCM01000006.1"/>
</dbReference>
<evidence type="ECO:0000259" key="1">
    <source>
        <dbReference type="Pfam" id="PF00149"/>
    </source>
</evidence>
<keyword evidence="3" id="KW-1185">Reference proteome</keyword>
<dbReference type="Proteomes" id="UP000199372">
    <property type="component" value="Unassembled WGS sequence"/>
</dbReference>
<evidence type="ECO:0000313" key="2">
    <source>
        <dbReference type="EMBL" id="SEN74921.1"/>
    </source>
</evidence>
<dbReference type="InterPro" id="IPR051693">
    <property type="entry name" value="UPF0046_metallophosphoest"/>
</dbReference>
<organism evidence="2 3">
    <name type="scientific">Palleronia pelagia</name>
    <dbReference type="NCBI Taxonomy" id="387096"/>
    <lineage>
        <taxon>Bacteria</taxon>
        <taxon>Pseudomonadati</taxon>
        <taxon>Pseudomonadota</taxon>
        <taxon>Alphaproteobacteria</taxon>
        <taxon>Rhodobacterales</taxon>
        <taxon>Roseobacteraceae</taxon>
        <taxon>Palleronia</taxon>
    </lineage>
</organism>
<dbReference type="SUPFAM" id="SSF56300">
    <property type="entry name" value="Metallo-dependent phosphatases"/>
    <property type="match status" value="1"/>
</dbReference>